<evidence type="ECO:0000313" key="1">
    <source>
        <dbReference type="EMBL" id="KAK7059321.1"/>
    </source>
</evidence>
<dbReference type="EMBL" id="JAWWNJ010000003">
    <property type="protein sequence ID" value="KAK7059321.1"/>
    <property type="molecule type" value="Genomic_DNA"/>
</dbReference>
<keyword evidence="2" id="KW-1185">Reference proteome</keyword>
<dbReference type="AlphaFoldDB" id="A0AAW0E7A3"/>
<reference evidence="1 2" key="1">
    <citation type="journal article" date="2024" name="J Genomics">
        <title>Draft genome sequencing and assembly of Favolaschia claudopus CIRM-BRFM 2984 isolated from oak limbs.</title>
        <authorList>
            <person name="Navarro D."/>
            <person name="Drula E."/>
            <person name="Chaduli D."/>
            <person name="Cazenave R."/>
            <person name="Ahrendt S."/>
            <person name="Wang J."/>
            <person name="Lipzen A."/>
            <person name="Daum C."/>
            <person name="Barry K."/>
            <person name="Grigoriev I.V."/>
            <person name="Favel A."/>
            <person name="Rosso M.N."/>
            <person name="Martin F."/>
        </authorList>
    </citation>
    <scope>NUCLEOTIDE SEQUENCE [LARGE SCALE GENOMIC DNA]</scope>
    <source>
        <strain evidence="1 2">CIRM-BRFM 2984</strain>
    </source>
</reference>
<comment type="caution">
    <text evidence="1">The sequence shown here is derived from an EMBL/GenBank/DDBJ whole genome shotgun (WGS) entry which is preliminary data.</text>
</comment>
<evidence type="ECO:0000313" key="2">
    <source>
        <dbReference type="Proteomes" id="UP001362999"/>
    </source>
</evidence>
<proteinExistence type="predicted"/>
<gene>
    <name evidence="1" type="ORF">R3P38DRAFT_2758778</name>
</gene>
<protein>
    <submittedName>
        <fullName evidence="1">Uncharacterized protein</fullName>
    </submittedName>
</protein>
<organism evidence="1 2">
    <name type="scientific">Favolaschia claudopus</name>
    <dbReference type="NCBI Taxonomy" id="2862362"/>
    <lineage>
        <taxon>Eukaryota</taxon>
        <taxon>Fungi</taxon>
        <taxon>Dikarya</taxon>
        <taxon>Basidiomycota</taxon>
        <taxon>Agaricomycotina</taxon>
        <taxon>Agaricomycetes</taxon>
        <taxon>Agaricomycetidae</taxon>
        <taxon>Agaricales</taxon>
        <taxon>Marasmiineae</taxon>
        <taxon>Mycenaceae</taxon>
        <taxon>Favolaschia</taxon>
    </lineage>
</organism>
<sequence>MQKGDSGQSWAENQDQFNQIRNAIVLVSAPKESNQEEQDTISNCSLVYAPRDFKYLCKSFLTEPKSITPVNALVALNKGIDAFLAMITDPAGTVNSEGIAEKDCSSSTHVTHPLLV</sequence>
<accession>A0AAW0E7A3</accession>
<dbReference type="Proteomes" id="UP001362999">
    <property type="component" value="Unassembled WGS sequence"/>
</dbReference>
<name>A0AAW0E7A3_9AGAR</name>